<evidence type="ECO:0000313" key="2">
    <source>
        <dbReference type="Proteomes" id="UP000194885"/>
    </source>
</evidence>
<sequence length="182" mass="22217">MFTDLTPFGEPIQKDEFVQHYMELFKGAIKKIYAIDTFYPKERQYLKAEQQKITLLYEQFEATYQREPDYRYLSQCLTQNILKKEHLFASHENNLMSAEHFANIYTDQLKQQQICTFEQFGHDTFYILEREHYRAIKHYNKQNQAIEGYPELQIQNNCFLQQQLLKQLTNEFHKIYQNYQLQ</sequence>
<reference evidence="1 2" key="1">
    <citation type="submission" date="2017-05" db="EMBL/GenBank/DDBJ databases">
        <title>The Genome Sequence of Enterococcus faecium 7H8_DIV0219.</title>
        <authorList>
            <consortium name="The Broad Institute Genomics Platform"/>
            <consortium name="The Broad Institute Genomic Center for Infectious Diseases"/>
            <person name="Earl A."/>
            <person name="Manson A."/>
            <person name="Schwartman J."/>
            <person name="Gilmore M."/>
            <person name="Abouelleil A."/>
            <person name="Cao P."/>
            <person name="Chapman S."/>
            <person name="Cusick C."/>
            <person name="Shea T."/>
            <person name="Young S."/>
            <person name="Neafsey D."/>
            <person name="Nusbaum C."/>
            <person name="Birren B."/>
        </authorList>
    </citation>
    <scope>NUCLEOTIDE SEQUENCE [LARGE SCALE GENOMIC DNA]</scope>
    <source>
        <strain evidence="1 2">7H8_DIV0219</strain>
    </source>
</reference>
<proteinExistence type="predicted"/>
<dbReference type="Proteomes" id="UP000194885">
    <property type="component" value="Unassembled WGS sequence"/>
</dbReference>
<name>A0A242BDP3_ENTFC</name>
<comment type="caution">
    <text evidence="1">The sequence shown here is derived from an EMBL/GenBank/DDBJ whole genome shotgun (WGS) entry which is preliminary data.</text>
</comment>
<gene>
    <name evidence="1" type="ORF">A5810_001501</name>
</gene>
<protein>
    <submittedName>
        <fullName evidence="1">Uncharacterized protein</fullName>
    </submittedName>
</protein>
<accession>A0A242BDP3</accession>
<dbReference type="RefSeq" id="WP_086323344.1">
    <property type="nucleotide sequence ID" value="NZ_NGKW01000003.1"/>
</dbReference>
<dbReference type="EMBL" id="NGKW01000003">
    <property type="protein sequence ID" value="OTN93625.1"/>
    <property type="molecule type" value="Genomic_DNA"/>
</dbReference>
<evidence type="ECO:0000313" key="1">
    <source>
        <dbReference type="EMBL" id="OTN93625.1"/>
    </source>
</evidence>
<dbReference type="AlphaFoldDB" id="A0A242BDP3"/>
<organism evidence="1 2">
    <name type="scientific">Enterococcus faecium</name>
    <name type="common">Streptococcus faecium</name>
    <dbReference type="NCBI Taxonomy" id="1352"/>
    <lineage>
        <taxon>Bacteria</taxon>
        <taxon>Bacillati</taxon>
        <taxon>Bacillota</taxon>
        <taxon>Bacilli</taxon>
        <taxon>Lactobacillales</taxon>
        <taxon>Enterococcaceae</taxon>
        <taxon>Enterococcus</taxon>
    </lineage>
</organism>